<keyword evidence="6 11" id="KW-0418">Kinase</keyword>
<dbReference type="Proteomes" id="UP001232445">
    <property type="component" value="Unassembled WGS sequence"/>
</dbReference>
<evidence type="ECO:0000256" key="1">
    <source>
        <dbReference type="ARBA" id="ARBA00000085"/>
    </source>
</evidence>
<evidence type="ECO:0000256" key="5">
    <source>
        <dbReference type="ARBA" id="ARBA00022741"/>
    </source>
</evidence>
<evidence type="ECO:0000313" key="11">
    <source>
        <dbReference type="EMBL" id="MDQ0341149.1"/>
    </source>
</evidence>
<dbReference type="EMBL" id="JAUSUQ010000036">
    <property type="protein sequence ID" value="MDQ0341149.1"/>
    <property type="molecule type" value="Genomic_DNA"/>
</dbReference>
<keyword evidence="8" id="KW-0902">Two-component regulatory system</keyword>
<dbReference type="InterPro" id="IPR005467">
    <property type="entry name" value="His_kinase_dom"/>
</dbReference>
<keyword evidence="9" id="KW-0175">Coiled coil</keyword>
<dbReference type="InterPro" id="IPR036890">
    <property type="entry name" value="HATPase_C_sf"/>
</dbReference>
<evidence type="ECO:0000259" key="10">
    <source>
        <dbReference type="PROSITE" id="PS50109"/>
    </source>
</evidence>
<protein>
    <recommendedName>
        <fullName evidence="2">histidine kinase</fullName>
        <ecNumber evidence="2">2.7.13.3</ecNumber>
    </recommendedName>
</protein>
<feature type="coiled-coil region" evidence="9">
    <location>
        <begin position="485"/>
        <end position="540"/>
    </location>
</feature>
<dbReference type="PANTHER" id="PTHR43065">
    <property type="entry name" value="SENSOR HISTIDINE KINASE"/>
    <property type="match status" value="1"/>
</dbReference>
<keyword evidence="12" id="KW-1185">Reference proteome</keyword>
<dbReference type="Pfam" id="PF19191">
    <property type="entry name" value="HEF_HK"/>
    <property type="match status" value="1"/>
</dbReference>
<dbReference type="RefSeq" id="WP_307343893.1">
    <property type="nucleotide sequence ID" value="NZ_JAUSUQ010000036.1"/>
</dbReference>
<dbReference type="GO" id="GO:0016301">
    <property type="term" value="F:kinase activity"/>
    <property type="evidence" value="ECO:0007669"/>
    <property type="project" value="UniProtKB-KW"/>
</dbReference>
<keyword evidence="4" id="KW-0808">Transferase</keyword>
<evidence type="ECO:0000256" key="2">
    <source>
        <dbReference type="ARBA" id="ARBA00012438"/>
    </source>
</evidence>
<dbReference type="SUPFAM" id="SSF55874">
    <property type="entry name" value="ATPase domain of HSP90 chaperone/DNA topoisomerase II/histidine kinase"/>
    <property type="match status" value="2"/>
</dbReference>
<reference evidence="11 12" key="1">
    <citation type="submission" date="2023-07" db="EMBL/GenBank/DDBJ databases">
        <title>Genomic Encyclopedia of Type Strains, Phase IV (KMG-IV): sequencing the most valuable type-strain genomes for metagenomic binning, comparative biology and taxonomic classification.</title>
        <authorList>
            <person name="Goeker M."/>
        </authorList>
    </citation>
    <scope>NUCLEOTIDE SEQUENCE [LARGE SCALE GENOMIC DNA]</scope>
    <source>
        <strain evidence="11 12">DSM 17740</strain>
    </source>
</reference>
<evidence type="ECO:0000256" key="6">
    <source>
        <dbReference type="ARBA" id="ARBA00022777"/>
    </source>
</evidence>
<evidence type="ECO:0000256" key="3">
    <source>
        <dbReference type="ARBA" id="ARBA00022553"/>
    </source>
</evidence>
<evidence type="ECO:0000313" key="12">
    <source>
        <dbReference type="Proteomes" id="UP001232445"/>
    </source>
</evidence>
<dbReference type="InterPro" id="IPR004358">
    <property type="entry name" value="Sig_transdc_His_kin-like_C"/>
</dbReference>
<comment type="catalytic activity">
    <reaction evidence="1">
        <text>ATP + protein L-histidine = ADP + protein N-phospho-L-histidine.</text>
        <dbReference type="EC" id="2.7.13.3"/>
    </reaction>
</comment>
<dbReference type="Pfam" id="PF13589">
    <property type="entry name" value="HATPase_c_3"/>
    <property type="match status" value="1"/>
</dbReference>
<dbReference type="PROSITE" id="PS50109">
    <property type="entry name" value="HIS_KIN"/>
    <property type="match status" value="1"/>
</dbReference>
<evidence type="ECO:0000256" key="7">
    <source>
        <dbReference type="ARBA" id="ARBA00022840"/>
    </source>
</evidence>
<gene>
    <name evidence="11" type="ORF">J2S00_003993</name>
</gene>
<dbReference type="InterPro" id="IPR043836">
    <property type="entry name" value="DHp"/>
</dbReference>
<dbReference type="PRINTS" id="PR00344">
    <property type="entry name" value="BCTRLSENSOR"/>
</dbReference>
<proteinExistence type="predicted"/>
<dbReference type="InterPro" id="IPR003594">
    <property type="entry name" value="HATPase_dom"/>
</dbReference>
<feature type="coiled-coil region" evidence="9">
    <location>
        <begin position="730"/>
        <end position="791"/>
    </location>
</feature>
<name>A0ABU0CYC1_9BACI</name>
<dbReference type="EC" id="2.7.13.3" evidence="2"/>
<keyword evidence="5" id="KW-0547">Nucleotide-binding</keyword>
<dbReference type="Gene3D" id="3.30.565.10">
    <property type="entry name" value="Histidine kinase-like ATPase, C-terminal domain"/>
    <property type="match status" value="2"/>
</dbReference>
<comment type="caution">
    <text evidence="11">The sequence shown here is derived from an EMBL/GenBank/DDBJ whole genome shotgun (WGS) entry which is preliminary data.</text>
</comment>
<organism evidence="11 12">
    <name type="scientific">Caldalkalibacillus uzonensis</name>
    <dbReference type="NCBI Taxonomy" id="353224"/>
    <lineage>
        <taxon>Bacteria</taxon>
        <taxon>Bacillati</taxon>
        <taxon>Bacillota</taxon>
        <taxon>Bacilli</taxon>
        <taxon>Bacillales</taxon>
        <taxon>Bacillaceae</taxon>
        <taxon>Caldalkalibacillus</taxon>
    </lineage>
</organism>
<feature type="domain" description="Histidine kinase" evidence="10">
    <location>
        <begin position="817"/>
        <end position="1027"/>
    </location>
</feature>
<dbReference type="SMART" id="SM00387">
    <property type="entry name" value="HATPase_c"/>
    <property type="match status" value="2"/>
</dbReference>
<dbReference type="PANTHER" id="PTHR43065:SF10">
    <property type="entry name" value="PEROXIDE STRESS-ACTIVATED HISTIDINE KINASE MAK3"/>
    <property type="match status" value="1"/>
</dbReference>
<dbReference type="Pfam" id="PF02518">
    <property type="entry name" value="HATPase_c"/>
    <property type="match status" value="1"/>
</dbReference>
<evidence type="ECO:0000256" key="9">
    <source>
        <dbReference type="SAM" id="Coils"/>
    </source>
</evidence>
<evidence type="ECO:0000256" key="8">
    <source>
        <dbReference type="ARBA" id="ARBA00023012"/>
    </source>
</evidence>
<keyword evidence="3" id="KW-0597">Phosphoprotein</keyword>
<keyword evidence="7" id="KW-0067">ATP-binding</keyword>
<evidence type="ECO:0000256" key="4">
    <source>
        <dbReference type="ARBA" id="ARBA00022679"/>
    </source>
</evidence>
<sequence>MAKFRTRARAVDLLGKEQIRDEITAISELLRNSYDADATEGLIKIDTEKDRIIVWDDGEGMTERELQENWLTLGTYSKRHQGNRKSKKGRVKIGEKGIGRLAISLLGDLLLLVSKKEGGNWSVLFLHWELFRNPDIYLEDIEIPIRTFNTYEEVVHYLTTDMSDMKKVLQSNLTNSDGWTEKDILRITEDIQKFKVGNELLNRLRINEKRGKGTTFYIARLESFWDWGVYLRTRVKDENIEKRIQRLKDVLFSFQNFIDLFDMEDANGRHLEESFKPQIEINGQKLTDEAWFNPDDLKLYDYALKGTIDENAVFHGVAYVGNDKEEVTVGSDDLLQGMYSEGYESCGPIKIKWYFVEGQESQSRLTKEQHKTMIQKLNKIGGIYVFRDGLRILPYGEPGNDFLYIEERRSRGAGYYLFSHRRMFGYIEISKKKNPHLVDKSSREGFVENSYYNYFRGVAINLLKWWAIDYLETQKKEMGKRYIYLERIRKEKEREERLNEKKKKEEKRKRDYFKRLETELDNFDEKLANERARLKRVIDEEIEDWIGTSQNNVSDRMGWKNRLYELGFTLHKKVDGIRHLRIEPNLRYVHDNEMLDIIEEKSQALDKAIEELNGYIESAIKNAEKRMSEITAKSVESGTNENETVRSLERAIRWCNTTSKEMIAKIEEESSSTFNEQVEEMNRKLKNYFLSEVSRHEKMLAPLNDELQTIKQDLLAKHQQWQSSNLLTDIDKLEKETQEVLSNFESLTERLQKNILDYSQELRNNQAAAFVKRLSENLDEIYEDYRNNETDEAFIGLLKKEIELYRDLSAVGLAAELTSHEFNHLYNRIRENLDIMLRASRNKKTAAIVENTLGAFRSLEKLHQRISPLYRQTRYRRREIDLRAFLESVIEYFSTDVKKYGIETVYDIPKGFYIKEADPVLFTPLVNLVSNAIYWMLNSDRREIHFYTSNDLDCLYVHDTGHGISDRDRERIFEPFFTKKIDGRGLGLYLSRDILKTKGHKLYLVPAGKELKPLGGACFCIEFHPDCERGIKGEEIL</sequence>
<accession>A0ABU0CYC1</accession>